<accession>A6FYE2</accession>
<dbReference type="RefSeq" id="WP_006969491.1">
    <property type="nucleotide sequence ID" value="NZ_ABCS01000003.1"/>
</dbReference>
<proteinExistence type="predicted"/>
<dbReference type="AlphaFoldDB" id="A6FYE2"/>
<dbReference type="EMBL" id="ABCS01000003">
    <property type="protein sequence ID" value="EDM81521.1"/>
    <property type="molecule type" value="Genomic_DNA"/>
</dbReference>
<sequence length="183" mass="20574">MDRPAHRRYFHRNRGEWTWRVHFEARDLGSVELPAANKWRLRGMLVSQAVLGDARLWTRVDYDDDAPTVGHLTVMTKAGVTLFRSEERMHLGEDGSSLTVEGQQYWSPRLGFARPLGPYAGHVEPCSTRAEYRMDVLGLPCVFRSQLDGVAGVMAISGGPLSGSFTLTRDCVERIAERRAKEG</sequence>
<evidence type="ECO:0000313" key="2">
    <source>
        <dbReference type="Proteomes" id="UP000005801"/>
    </source>
</evidence>
<reference evidence="1 2" key="1">
    <citation type="submission" date="2007-06" db="EMBL/GenBank/DDBJ databases">
        <authorList>
            <person name="Shimkets L."/>
            <person name="Ferriera S."/>
            <person name="Johnson J."/>
            <person name="Kravitz S."/>
            <person name="Beeson K."/>
            <person name="Sutton G."/>
            <person name="Rogers Y.-H."/>
            <person name="Friedman R."/>
            <person name="Frazier M."/>
            <person name="Venter J.C."/>
        </authorList>
    </citation>
    <scope>NUCLEOTIDE SEQUENCE [LARGE SCALE GENOMIC DNA]</scope>
    <source>
        <strain evidence="1 2">SIR-1</strain>
    </source>
</reference>
<dbReference type="Proteomes" id="UP000005801">
    <property type="component" value="Unassembled WGS sequence"/>
</dbReference>
<organism evidence="1 2">
    <name type="scientific">Plesiocystis pacifica SIR-1</name>
    <dbReference type="NCBI Taxonomy" id="391625"/>
    <lineage>
        <taxon>Bacteria</taxon>
        <taxon>Pseudomonadati</taxon>
        <taxon>Myxococcota</taxon>
        <taxon>Polyangia</taxon>
        <taxon>Nannocystales</taxon>
        <taxon>Nannocystaceae</taxon>
        <taxon>Plesiocystis</taxon>
    </lineage>
</organism>
<name>A6FYE2_9BACT</name>
<gene>
    <name evidence="1" type="ORF">PPSIR1_40060</name>
</gene>
<keyword evidence="2" id="KW-1185">Reference proteome</keyword>
<dbReference type="STRING" id="391625.PPSIR1_40060"/>
<comment type="caution">
    <text evidence="1">The sequence shown here is derived from an EMBL/GenBank/DDBJ whole genome shotgun (WGS) entry which is preliminary data.</text>
</comment>
<evidence type="ECO:0000313" key="1">
    <source>
        <dbReference type="EMBL" id="EDM81521.1"/>
    </source>
</evidence>
<protein>
    <submittedName>
        <fullName evidence="1">Uncharacterized protein</fullName>
    </submittedName>
</protein>